<dbReference type="Gene3D" id="3.40.50.300">
    <property type="entry name" value="P-loop containing nucleotide triphosphate hydrolases"/>
    <property type="match status" value="1"/>
</dbReference>
<dbReference type="AlphaFoldDB" id="A0A0G4EM62"/>
<feature type="compositionally biased region" description="Basic and acidic residues" evidence="1">
    <location>
        <begin position="152"/>
        <end position="169"/>
    </location>
</feature>
<evidence type="ECO:0008006" key="4">
    <source>
        <dbReference type="Google" id="ProtNLM"/>
    </source>
</evidence>
<sequence length="271" mass="30586">MHDFIFVIAHPLVRDRARHLLTFIDGSPFFKHVRISVEQLFPQDAPACSAREVFEAVMDAVEPHTTTESLFIIDGLPRSLADWKIWLMALGSHSRIRYVVLIDHPDGIMPALSQTLKSLTLPPQPAPSEEEKKADEGAAEKAEKAGTTAEDEGQKEREETEEREVNRSREVYERLHESYEAYGRETVPILNNLYRIGKLRSIILDPYVDFSASVAYGWSCLNAILAQAAKEDDRLRFFRPLPSSFVEGEGRDRFGQPFGAVNVMAVQTATQ</sequence>
<dbReference type="VEuPathDB" id="CryptoDB:Vbra_12395"/>
<keyword evidence="3" id="KW-1185">Reference proteome</keyword>
<dbReference type="EMBL" id="CDMY01000259">
    <property type="protein sequence ID" value="CEL97948.1"/>
    <property type="molecule type" value="Genomic_DNA"/>
</dbReference>
<dbReference type="Proteomes" id="UP000041254">
    <property type="component" value="Unassembled WGS sequence"/>
</dbReference>
<evidence type="ECO:0000256" key="1">
    <source>
        <dbReference type="SAM" id="MobiDB-lite"/>
    </source>
</evidence>
<dbReference type="InterPro" id="IPR027417">
    <property type="entry name" value="P-loop_NTPase"/>
</dbReference>
<protein>
    <recommendedName>
        <fullName evidence="4">Adenylate kinase</fullName>
    </recommendedName>
</protein>
<feature type="compositionally biased region" description="Basic and acidic residues" evidence="1">
    <location>
        <begin position="129"/>
        <end position="144"/>
    </location>
</feature>
<evidence type="ECO:0000313" key="2">
    <source>
        <dbReference type="EMBL" id="CEL97948.1"/>
    </source>
</evidence>
<gene>
    <name evidence="2" type="ORF">Vbra_12395</name>
</gene>
<accession>A0A0G4EM62</accession>
<name>A0A0G4EM62_VITBC</name>
<reference evidence="2 3" key="1">
    <citation type="submission" date="2014-11" db="EMBL/GenBank/DDBJ databases">
        <authorList>
            <person name="Zhu J."/>
            <person name="Qi W."/>
            <person name="Song R."/>
        </authorList>
    </citation>
    <scope>NUCLEOTIDE SEQUENCE [LARGE SCALE GENOMIC DNA]</scope>
</reference>
<evidence type="ECO:0000313" key="3">
    <source>
        <dbReference type="Proteomes" id="UP000041254"/>
    </source>
</evidence>
<organism evidence="2 3">
    <name type="scientific">Vitrella brassicaformis (strain CCMP3155)</name>
    <dbReference type="NCBI Taxonomy" id="1169540"/>
    <lineage>
        <taxon>Eukaryota</taxon>
        <taxon>Sar</taxon>
        <taxon>Alveolata</taxon>
        <taxon>Colpodellida</taxon>
        <taxon>Vitrellaceae</taxon>
        <taxon>Vitrella</taxon>
    </lineage>
</organism>
<feature type="region of interest" description="Disordered" evidence="1">
    <location>
        <begin position="118"/>
        <end position="169"/>
    </location>
</feature>
<proteinExistence type="predicted"/>
<dbReference type="InParanoid" id="A0A0G4EM62"/>